<keyword evidence="2" id="KW-1185">Reference proteome</keyword>
<dbReference type="EMBL" id="BGPR01001317">
    <property type="protein sequence ID" value="GBM50975.1"/>
    <property type="molecule type" value="Genomic_DNA"/>
</dbReference>
<evidence type="ECO:0000313" key="2">
    <source>
        <dbReference type="Proteomes" id="UP000499080"/>
    </source>
</evidence>
<organism evidence="1 2">
    <name type="scientific">Araneus ventricosus</name>
    <name type="common">Orbweaver spider</name>
    <name type="synonym">Epeira ventricosa</name>
    <dbReference type="NCBI Taxonomy" id="182803"/>
    <lineage>
        <taxon>Eukaryota</taxon>
        <taxon>Metazoa</taxon>
        <taxon>Ecdysozoa</taxon>
        <taxon>Arthropoda</taxon>
        <taxon>Chelicerata</taxon>
        <taxon>Arachnida</taxon>
        <taxon>Araneae</taxon>
        <taxon>Araneomorphae</taxon>
        <taxon>Entelegynae</taxon>
        <taxon>Araneoidea</taxon>
        <taxon>Araneidae</taxon>
        <taxon>Araneus</taxon>
    </lineage>
</organism>
<dbReference type="OrthoDB" id="6131786at2759"/>
<sequence>MIANHIEQAFEKIKESFDEFLKNGSGWVFDSVIHMEVKTVTYHPLAPSCYIPLPSKQSAERVSYYSPMRQELRLGNVACPVEPCKVRTIENLNNLRINVFGYEDDEIFPLYISKR</sequence>
<reference evidence="1 2" key="1">
    <citation type="journal article" date="2019" name="Sci. Rep.">
        <title>Orb-weaving spider Araneus ventricosus genome elucidates the spidroin gene catalogue.</title>
        <authorList>
            <person name="Kono N."/>
            <person name="Nakamura H."/>
            <person name="Ohtoshi R."/>
            <person name="Moran D.A.P."/>
            <person name="Shinohara A."/>
            <person name="Yoshida Y."/>
            <person name="Fujiwara M."/>
            <person name="Mori M."/>
            <person name="Tomita M."/>
            <person name="Arakawa K."/>
        </authorList>
    </citation>
    <scope>NUCLEOTIDE SEQUENCE [LARGE SCALE GENOMIC DNA]</scope>
</reference>
<accession>A0A4Y2GE28</accession>
<proteinExistence type="predicted"/>
<gene>
    <name evidence="1" type="ORF">AVEN_114624_1</name>
</gene>
<comment type="caution">
    <text evidence="1">The sequence shown here is derived from an EMBL/GenBank/DDBJ whole genome shotgun (WGS) entry which is preliminary data.</text>
</comment>
<evidence type="ECO:0000313" key="1">
    <source>
        <dbReference type="EMBL" id="GBM50975.1"/>
    </source>
</evidence>
<dbReference type="AlphaFoldDB" id="A0A4Y2GE28"/>
<protein>
    <submittedName>
        <fullName evidence="1">Uncharacterized protein</fullName>
    </submittedName>
</protein>
<dbReference type="Proteomes" id="UP000499080">
    <property type="component" value="Unassembled WGS sequence"/>
</dbReference>
<name>A0A4Y2GE28_ARAVE</name>